<reference evidence="2" key="2">
    <citation type="journal article" date="2015" name="Data Brief">
        <title>Shoot transcriptome of the giant reed, Arundo donax.</title>
        <authorList>
            <person name="Barrero R.A."/>
            <person name="Guerrero F.D."/>
            <person name="Moolhuijzen P."/>
            <person name="Goolsby J.A."/>
            <person name="Tidwell J."/>
            <person name="Bellgard S.E."/>
            <person name="Bellgard M.I."/>
        </authorList>
    </citation>
    <scope>NUCLEOTIDE SEQUENCE</scope>
    <source>
        <tissue evidence="2">Shoot tissue taken approximately 20 cm above the soil surface</tissue>
    </source>
</reference>
<accession>A0A0A9GR29</accession>
<sequence>MCTGQARFCSLLHVLIFIHVNEFKHYTSIGISFAVLACPVFLNCLLLFQVL</sequence>
<evidence type="ECO:0000256" key="1">
    <source>
        <dbReference type="SAM" id="Phobius"/>
    </source>
</evidence>
<organism evidence="2">
    <name type="scientific">Arundo donax</name>
    <name type="common">Giant reed</name>
    <name type="synonym">Donax arundinaceus</name>
    <dbReference type="NCBI Taxonomy" id="35708"/>
    <lineage>
        <taxon>Eukaryota</taxon>
        <taxon>Viridiplantae</taxon>
        <taxon>Streptophyta</taxon>
        <taxon>Embryophyta</taxon>
        <taxon>Tracheophyta</taxon>
        <taxon>Spermatophyta</taxon>
        <taxon>Magnoliopsida</taxon>
        <taxon>Liliopsida</taxon>
        <taxon>Poales</taxon>
        <taxon>Poaceae</taxon>
        <taxon>PACMAD clade</taxon>
        <taxon>Arundinoideae</taxon>
        <taxon>Arundineae</taxon>
        <taxon>Arundo</taxon>
    </lineage>
</organism>
<name>A0A0A9GR29_ARUDO</name>
<dbReference type="AlphaFoldDB" id="A0A0A9GR29"/>
<keyword evidence="1" id="KW-0472">Membrane</keyword>
<dbReference type="EMBL" id="GBRH01172885">
    <property type="protein sequence ID" value="JAE25011.1"/>
    <property type="molecule type" value="Transcribed_RNA"/>
</dbReference>
<proteinExistence type="predicted"/>
<protein>
    <submittedName>
        <fullName evidence="2">Uncharacterized protein</fullName>
    </submittedName>
</protein>
<keyword evidence="1" id="KW-0812">Transmembrane</keyword>
<evidence type="ECO:0000313" key="2">
    <source>
        <dbReference type="EMBL" id="JAE25011.1"/>
    </source>
</evidence>
<keyword evidence="1" id="KW-1133">Transmembrane helix</keyword>
<reference evidence="2" key="1">
    <citation type="submission" date="2014-09" db="EMBL/GenBank/DDBJ databases">
        <authorList>
            <person name="Magalhaes I.L.F."/>
            <person name="Oliveira U."/>
            <person name="Santos F.R."/>
            <person name="Vidigal T.H.D.A."/>
            <person name="Brescovit A.D."/>
            <person name="Santos A.J."/>
        </authorList>
    </citation>
    <scope>NUCLEOTIDE SEQUENCE</scope>
    <source>
        <tissue evidence="2">Shoot tissue taken approximately 20 cm above the soil surface</tissue>
    </source>
</reference>
<feature type="transmembrane region" description="Helical" evidence="1">
    <location>
        <begin position="29"/>
        <end position="48"/>
    </location>
</feature>